<dbReference type="InterPro" id="IPR004843">
    <property type="entry name" value="Calcineurin-like_PHP"/>
</dbReference>
<reference evidence="9" key="1">
    <citation type="journal article" date="2015" name="Nature">
        <title>Complex archaea that bridge the gap between prokaryotes and eukaryotes.</title>
        <authorList>
            <person name="Spang A."/>
            <person name="Saw J.H."/>
            <person name="Jorgensen S.L."/>
            <person name="Zaremba-Niedzwiedzka K."/>
            <person name="Martijn J."/>
            <person name="Lind A.E."/>
            <person name="van Eijk R."/>
            <person name="Schleper C."/>
            <person name="Guy L."/>
            <person name="Ettema T.J."/>
        </authorList>
    </citation>
    <scope>NUCLEOTIDE SEQUENCE</scope>
</reference>
<dbReference type="Pfam" id="PF00149">
    <property type="entry name" value="Metallophos"/>
    <property type="match status" value="1"/>
</dbReference>
<evidence type="ECO:0000259" key="8">
    <source>
        <dbReference type="Pfam" id="PF12320"/>
    </source>
</evidence>
<evidence type="ECO:0000256" key="6">
    <source>
        <dbReference type="ARBA" id="ARBA00022839"/>
    </source>
</evidence>
<feature type="domain" description="Nuclease SbcCD subunit D C-terminal" evidence="8">
    <location>
        <begin position="295"/>
        <end position="385"/>
    </location>
</feature>
<organism evidence="9">
    <name type="scientific">marine sediment metagenome</name>
    <dbReference type="NCBI Taxonomy" id="412755"/>
    <lineage>
        <taxon>unclassified sequences</taxon>
        <taxon>metagenomes</taxon>
        <taxon>ecological metagenomes</taxon>
    </lineage>
</organism>
<dbReference type="InterPro" id="IPR041796">
    <property type="entry name" value="Mre11_N"/>
</dbReference>
<comment type="caution">
    <text evidence="9">The sequence shown here is derived from an EMBL/GenBank/DDBJ whole genome shotgun (WGS) entry which is preliminary data.</text>
</comment>
<dbReference type="Gene3D" id="3.60.21.10">
    <property type="match status" value="1"/>
</dbReference>
<dbReference type="InterPro" id="IPR029052">
    <property type="entry name" value="Metallo-depent_PP-like"/>
</dbReference>
<gene>
    <name evidence="9" type="ORF">LCGC14_0812620</name>
</gene>
<evidence type="ECO:0000256" key="2">
    <source>
        <dbReference type="ARBA" id="ARBA00011322"/>
    </source>
</evidence>
<dbReference type="InterPro" id="IPR050535">
    <property type="entry name" value="DNA_Repair-Maintenance_Comp"/>
</dbReference>
<accession>A0A0F9S670</accession>
<dbReference type="Pfam" id="PF12320">
    <property type="entry name" value="SbcD_C"/>
    <property type="match status" value="1"/>
</dbReference>
<dbReference type="InterPro" id="IPR004593">
    <property type="entry name" value="SbcD"/>
</dbReference>
<dbReference type="GO" id="GO:0004519">
    <property type="term" value="F:endonuclease activity"/>
    <property type="evidence" value="ECO:0007669"/>
    <property type="project" value="InterPro"/>
</dbReference>
<dbReference type="SUPFAM" id="SSF56300">
    <property type="entry name" value="Metallo-dependent phosphatases"/>
    <property type="match status" value="1"/>
</dbReference>
<dbReference type="PANTHER" id="PTHR30337:SF0">
    <property type="entry name" value="NUCLEASE SBCCD SUBUNIT D"/>
    <property type="match status" value="1"/>
</dbReference>
<evidence type="ECO:0000313" key="9">
    <source>
        <dbReference type="EMBL" id="KKN32561.1"/>
    </source>
</evidence>
<name>A0A0F9S670_9ZZZZ</name>
<proteinExistence type="inferred from homology"/>
<dbReference type="EMBL" id="LAZR01002244">
    <property type="protein sequence ID" value="KKN32561.1"/>
    <property type="molecule type" value="Genomic_DNA"/>
</dbReference>
<comment type="subunit">
    <text evidence="2">Heterodimer of SbcC and SbcD.</text>
</comment>
<dbReference type="AlphaFoldDB" id="A0A0F9S670"/>
<keyword evidence="5" id="KW-0378">Hydrolase</keyword>
<sequence>MKVLHTSDWHLGQQFYEHDRRVEHQAFFTWLLATLVDQQIDLLLVAGDIYHTATPSASAENQLYQFIKDAKKACPLLHVVIIAGNHDSANRILAAQPLLAQFDTHVVGRFDVATPDETVITINTNGKRAVIVAMPFIRASDVSLLSQTESGPSYAQGVSKAYELALKQATNINEQNSPLIVMGHLHAKGGDISSDSERNLVIGGEESISANVFGKQANYVALGHLHKAQQVAKSDVIRYSGTPIPMSFSERNYTHQVNVVEFIIDEKQHISTTVNPLYIPRSADVIILPKGECVPLSELSEQIKALDTSQNTIAPYLRVKLKSSDTDTTFREQIEQALEGKHIKFCGIERVREQSTQNDDNTVFEDLSEVEMLNPLNLLEQAFANDKDMAGQSVPDELKALLSDVINELTEQEQL</sequence>
<keyword evidence="4" id="KW-0540">Nuclease</keyword>
<comment type="similarity">
    <text evidence="1">Belongs to the SbcD family.</text>
</comment>
<dbReference type="InterPro" id="IPR026843">
    <property type="entry name" value="SbcD_C"/>
</dbReference>
<evidence type="ECO:0000259" key="7">
    <source>
        <dbReference type="Pfam" id="PF00149"/>
    </source>
</evidence>
<dbReference type="GO" id="GO:0008408">
    <property type="term" value="F:3'-5' exonuclease activity"/>
    <property type="evidence" value="ECO:0007669"/>
    <property type="project" value="InterPro"/>
</dbReference>
<evidence type="ECO:0000256" key="3">
    <source>
        <dbReference type="ARBA" id="ARBA00013365"/>
    </source>
</evidence>
<evidence type="ECO:0000256" key="4">
    <source>
        <dbReference type="ARBA" id="ARBA00022722"/>
    </source>
</evidence>
<dbReference type="NCBIfam" id="TIGR00619">
    <property type="entry name" value="sbcd"/>
    <property type="match status" value="1"/>
</dbReference>
<feature type="domain" description="Calcineurin-like phosphoesterase" evidence="7">
    <location>
        <begin position="1"/>
        <end position="227"/>
    </location>
</feature>
<dbReference type="GO" id="GO:0006259">
    <property type="term" value="P:DNA metabolic process"/>
    <property type="evidence" value="ECO:0007669"/>
    <property type="project" value="InterPro"/>
</dbReference>
<dbReference type="PANTHER" id="PTHR30337">
    <property type="entry name" value="COMPONENT OF ATP-DEPENDENT DSDNA EXONUCLEASE"/>
    <property type="match status" value="1"/>
</dbReference>
<evidence type="ECO:0000256" key="5">
    <source>
        <dbReference type="ARBA" id="ARBA00022801"/>
    </source>
</evidence>
<dbReference type="CDD" id="cd00840">
    <property type="entry name" value="MPP_Mre11_N"/>
    <property type="match status" value="1"/>
</dbReference>
<evidence type="ECO:0000256" key="1">
    <source>
        <dbReference type="ARBA" id="ARBA00010555"/>
    </source>
</evidence>
<keyword evidence="6" id="KW-0269">Exonuclease</keyword>
<protein>
    <recommendedName>
        <fullName evidence="3">Nuclease SbcCD subunit D</fullName>
    </recommendedName>
</protein>